<evidence type="ECO:0000313" key="10">
    <source>
        <dbReference type="EMBL" id="KAK0739989.1"/>
    </source>
</evidence>
<keyword evidence="2" id="KW-0723">Serine/threonine-protein kinase</keyword>
<protein>
    <recommendedName>
        <fullName evidence="1">non-specific serine/threonine protein kinase</fullName>
        <ecNumber evidence="1">2.7.11.1</ecNumber>
    </recommendedName>
</protein>
<dbReference type="SMART" id="SM00220">
    <property type="entry name" value="S_TKc"/>
    <property type="match status" value="1"/>
</dbReference>
<proteinExistence type="predicted"/>
<dbReference type="SUPFAM" id="SSF56112">
    <property type="entry name" value="Protein kinase-like (PK-like)"/>
    <property type="match status" value="1"/>
</dbReference>
<feature type="compositionally biased region" description="Basic and acidic residues" evidence="8">
    <location>
        <begin position="634"/>
        <end position="649"/>
    </location>
</feature>
<name>A0AA40BTD3_9PEZI</name>
<comment type="caution">
    <text evidence="10">The sequence shown here is derived from an EMBL/GenBank/DDBJ whole genome shotgun (WGS) entry which is preliminary data.</text>
</comment>
<gene>
    <name evidence="10" type="ORF">B0T18DRAFT_332595</name>
</gene>
<evidence type="ECO:0000256" key="7">
    <source>
        <dbReference type="PROSITE-ProRule" id="PRU10141"/>
    </source>
</evidence>
<feature type="domain" description="Protein kinase" evidence="9">
    <location>
        <begin position="195"/>
        <end position="462"/>
    </location>
</feature>
<dbReference type="PROSITE" id="PS50011">
    <property type="entry name" value="PROTEIN_KINASE_DOM"/>
    <property type="match status" value="1"/>
</dbReference>
<feature type="binding site" evidence="7">
    <location>
        <position position="225"/>
    </location>
    <ligand>
        <name>ATP</name>
        <dbReference type="ChEBI" id="CHEBI:30616"/>
    </ligand>
</feature>
<dbReference type="CDD" id="cd00180">
    <property type="entry name" value="PKc"/>
    <property type="match status" value="1"/>
</dbReference>
<reference evidence="10" key="1">
    <citation type="submission" date="2023-06" db="EMBL/GenBank/DDBJ databases">
        <title>Genome-scale phylogeny and comparative genomics of the fungal order Sordariales.</title>
        <authorList>
            <consortium name="Lawrence Berkeley National Laboratory"/>
            <person name="Hensen N."/>
            <person name="Bonometti L."/>
            <person name="Westerberg I."/>
            <person name="Brannstrom I.O."/>
            <person name="Guillou S."/>
            <person name="Cros-Aarteil S."/>
            <person name="Calhoun S."/>
            <person name="Haridas S."/>
            <person name="Kuo A."/>
            <person name="Mondo S."/>
            <person name="Pangilinan J."/>
            <person name="Riley R."/>
            <person name="LaButti K."/>
            <person name="Andreopoulos B."/>
            <person name="Lipzen A."/>
            <person name="Chen C."/>
            <person name="Yanf M."/>
            <person name="Daum C."/>
            <person name="Ng V."/>
            <person name="Clum A."/>
            <person name="Steindorff A."/>
            <person name="Ohm R."/>
            <person name="Martin F."/>
            <person name="Silar P."/>
            <person name="Natvig D."/>
            <person name="Lalanne C."/>
            <person name="Gautier V."/>
            <person name="Ament-velasquez S.L."/>
            <person name="Kruys A."/>
            <person name="Hutchinson M.I."/>
            <person name="Powell A.J."/>
            <person name="Barry K."/>
            <person name="Miller A.N."/>
            <person name="Grigoriev I.V."/>
            <person name="Debuchy R."/>
            <person name="Gladieux P."/>
            <person name="Thoren M.H."/>
            <person name="Johannesson H."/>
        </authorList>
    </citation>
    <scope>NUCLEOTIDE SEQUENCE</scope>
    <source>
        <strain evidence="10">SMH3187-1</strain>
    </source>
</reference>
<feature type="region of interest" description="Disordered" evidence="8">
    <location>
        <begin position="516"/>
        <end position="589"/>
    </location>
</feature>
<dbReference type="Pfam" id="PF00069">
    <property type="entry name" value="Pkinase"/>
    <property type="match status" value="1"/>
</dbReference>
<dbReference type="GO" id="GO:0005524">
    <property type="term" value="F:ATP binding"/>
    <property type="evidence" value="ECO:0007669"/>
    <property type="project" value="UniProtKB-UniRule"/>
</dbReference>
<keyword evidence="6 7" id="KW-0067">ATP-binding</keyword>
<evidence type="ECO:0000313" key="11">
    <source>
        <dbReference type="Proteomes" id="UP001172155"/>
    </source>
</evidence>
<evidence type="ECO:0000256" key="4">
    <source>
        <dbReference type="ARBA" id="ARBA00022741"/>
    </source>
</evidence>
<dbReference type="PROSITE" id="PS00107">
    <property type="entry name" value="PROTEIN_KINASE_ATP"/>
    <property type="match status" value="1"/>
</dbReference>
<feature type="region of interest" description="Disordered" evidence="8">
    <location>
        <begin position="610"/>
        <end position="660"/>
    </location>
</feature>
<keyword evidence="5 10" id="KW-0418">Kinase</keyword>
<evidence type="ECO:0000256" key="8">
    <source>
        <dbReference type="SAM" id="MobiDB-lite"/>
    </source>
</evidence>
<dbReference type="InterPro" id="IPR017441">
    <property type="entry name" value="Protein_kinase_ATP_BS"/>
</dbReference>
<sequence length="660" mass="74000">MADEYEADADEDGADERIPPSFILAPLNSAAKKVTDHVRNDYRRCLLDEKNNTFGLWIGFSDPEIREITLGRQDTDIYLPEVKSSKGSSQISDLQASFEVLRTTGAVILRDHSEHANTEPFSSTHGSSAHHGGLTVKFRSGHRSVLVARGINSRIAFGRDKYYQFEIRWESDGLYCFPKDEPYAVGPRDSKTKKYIEGERVGGGAYGTVWWAMDITNGTIIAVKKFHSLTGKRLEFATREVANMFRINKSKSIHHDHILQILDSAGGDKNDGWGEIMMPLKDGNLKRLVETLEGTDPTTIPAIADTVLYQMLLALQCIAAHNIVHRDIKPENILWERDPNGDYQFCLGDFGLSNDPRLARTVAGTEPFMAPEVFLRQSQSTKVDIWSLFATFVWINNTAGFRNSCSRYGAQDIHEWLAKIATQPEYARTRRMASMNPKKRPSAEEQLVLLTAEEGEYEHTSEGGEGGEDLGADLLGDQFSRMNLWEDSGLGYVPDMDSTNSVDSPGRPYYEPYTTGLYPPNDDENVGEESLSYRPPWHNEEEAGSSKVHGRQLWEPEGVAGPSHRMASPAGAGKKVPREQPQVPLPDNEWRTRTDTMQAYVAMYGEAYGPLDDLNNDTAGPDMWTAQQPTEVEAVSREGRGHREKDSSRRKYKDKGKHRS</sequence>
<dbReference type="Proteomes" id="UP001172155">
    <property type="component" value="Unassembled WGS sequence"/>
</dbReference>
<dbReference type="GO" id="GO:0005634">
    <property type="term" value="C:nucleus"/>
    <property type="evidence" value="ECO:0007669"/>
    <property type="project" value="TreeGrafter"/>
</dbReference>
<evidence type="ECO:0000256" key="5">
    <source>
        <dbReference type="ARBA" id="ARBA00022777"/>
    </source>
</evidence>
<dbReference type="PANTHER" id="PTHR44167">
    <property type="entry name" value="OVARIAN-SPECIFIC SERINE/THREONINE-PROTEIN KINASE LOK-RELATED"/>
    <property type="match status" value="1"/>
</dbReference>
<evidence type="ECO:0000256" key="6">
    <source>
        <dbReference type="ARBA" id="ARBA00022840"/>
    </source>
</evidence>
<keyword evidence="11" id="KW-1185">Reference proteome</keyword>
<feature type="compositionally biased region" description="Basic residues" evidence="8">
    <location>
        <begin position="650"/>
        <end position="660"/>
    </location>
</feature>
<dbReference type="GO" id="GO:0044773">
    <property type="term" value="P:mitotic DNA damage checkpoint signaling"/>
    <property type="evidence" value="ECO:0007669"/>
    <property type="project" value="TreeGrafter"/>
</dbReference>
<dbReference type="InterPro" id="IPR011009">
    <property type="entry name" value="Kinase-like_dom_sf"/>
</dbReference>
<evidence type="ECO:0000256" key="2">
    <source>
        <dbReference type="ARBA" id="ARBA00022527"/>
    </source>
</evidence>
<evidence type="ECO:0000256" key="3">
    <source>
        <dbReference type="ARBA" id="ARBA00022679"/>
    </source>
</evidence>
<dbReference type="PANTHER" id="PTHR44167:SF23">
    <property type="entry name" value="CDC7 KINASE, ISOFORM A-RELATED"/>
    <property type="match status" value="1"/>
</dbReference>
<dbReference type="AlphaFoldDB" id="A0AA40BTD3"/>
<keyword evidence="4 7" id="KW-0547">Nucleotide-binding</keyword>
<organism evidence="10 11">
    <name type="scientific">Schizothecium vesticola</name>
    <dbReference type="NCBI Taxonomy" id="314040"/>
    <lineage>
        <taxon>Eukaryota</taxon>
        <taxon>Fungi</taxon>
        <taxon>Dikarya</taxon>
        <taxon>Ascomycota</taxon>
        <taxon>Pezizomycotina</taxon>
        <taxon>Sordariomycetes</taxon>
        <taxon>Sordariomycetidae</taxon>
        <taxon>Sordariales</taxon>
        <taxon>Schizotheciaceae</taxon>
        <taxon>Schizothecium</taxon>
    </lineage>
</organism>
<evidence type="ECO:0000256" key="1">
    <source>
        <dbReference type="ARBA" id="ARBA00012513"/>
    </source>
</evidence>
<accession>A0AA40BTD3</accession>
<dbReference type="InterPro" id="IPR000719">
    <property type="entry name" value="Prot_kinase_dom"/>
</dbReference>
<keyword evidence="3" id="KW-0808">Transferase</keyword>
<dbReference type="GO" id="GO:0004674">
    <property type="term" value="F:protein serine/threonine kinase activity"/>
    <property type="evidence" value="ECO:0007669"/>
    <property type="project" value="UniProtKB-KW"/>
</dbReference>
<dbReference type="EMBL" id="JAUKUD010000006">
    <property type="protein sequence ID" value="KAK0739989.1"/>
    <property type="molecule type" value="Genomic_DNA"/>
</dbReference>
<dbReference type="Gene3D" id="1.10.510.10">
    <property type="entry name" value="Transferase(Phosphotransferase) domain 1"/>
    <property type="match status" value="1"/>
</dbReference>
<evidence type="ECO:0000259" key="9">
    <source>
        <dbReference type="PROSITE" id="PS50011"/>
    </source>
</evidence>
<dbReference type="EC" id="2.7.11.1" evidence="1"/>